<dbReference type="HAMAP" id="MF_01629">
    <property type="entry name" value="PdxH"/>
    <property type="match status" value="1"/>
</dbReference>
<keyword evidence="4 8" id="KW-0560">Oxidoreductase</keyword>
<evidence type="ECO:0000259" key="6">
    <source>
        <dbReference type="Pfam" id="PF01243"/>
    </source>
</evidence>
<name>A0A3B0RQ59_9ZZZZ</name>
<reference evidence="8" key="1">
    <citation type="submission" date="2018-06" db="EMBL/GenBank/DDBJ databases">
        <authorList>
            <person name="Zhirakovskaya E."/>
        </authorList>
    </citation>
    <scope>NUCLEOTIDE SEQUENCE</scope>
</reference>
<dbReference type="NCBIfam" id="NF004231">
    <property type="entry name" value="PRK05679.1"/>
    <property type="match status" value="1"/>
</dbReference>
<gene>
    <name evidence="8" type="ORF">MNBD_ALPHA05-2373</name>
</gene>
<dbReference type="InterPro" id="IPR011576">
    <property type="entry name" value="Pyridox_Oxase_N"/>
</dbReference>
<dbReference type="InterPro" id="IPR019740">
    <property type="entry name" value="Pyridox_Oxase_CS"/>
</dbReference>
<dbReference type="NCBIfam" id="TIGR00558">
    <property type="entry name" value="pdxH"/>
    <property type="match status" value="1"/>
</dbReference>
<dbReference type="InterPro" id="IPR000659">
    <property type="entry name" value="Pyridox_Oxase"/>
</dbReference>
<evidence type="ECO:0000256" key="2">
    <source>
        <dbReference type="ARBA" id="ARBA00022630"/>
    </source>
</evidence>
<dbReference type="PIRSF" id="PIRSF000190">
    <property type="entry name" value="Pyd_amn-ph_oxd"/>
    <property type="match status" value="1"/>
</dbReference>
<sequence length="220" mass="24373">MSDKTLIPPSPSEEAYAADQDQGEVFTDDDPIALFADWLALAKKTEPNDPNAMALATVDGDGLPDVRMVLLKDIDAAGLTFYTNTQSAKGEQLAANPQAAVCFHWKTIRRQVRFRGPVAPVSDEAADAYFKTRARSARIGAWASAQSRVMAGKLALAKEVALKAAQFGLGEVPRPPHWSGYHIVPIQIEFWVNRPFRLHDRKVFLREGADAPWRTERLYP</sequence>
<accession>A0A3B0RQ59</accession>
<organism evidence="8">
    <name type="scientific">hydrothermal vent metagenome</name>
    <dbReference type="NCBI Taxonomy" id="652676"/>
    <lineage>
        <taxon>unclassified sequences</taxon>
        <taxon>metagenomes</taxon>
        <taxon>ecological metagenomes</taxon>
    </lineage>
</organism>
<dbReference type="AlphaFoldDB" id="A0A3B0RQ59"/>
<evidence type="ECO:0000256" key="4">
    <source>
        <dbReference type="ARBA" id="ARBA00023002"/>
    </source>
</evidence>
<feature type="domain" description="Pyridoxine 5'-phosphate oxidase dimerisation C-terminal" evidence="7">
    <location>
        <begin position="178"/>
        <end position="220"/>
    </location>
</feature>
<dbReference type="GO" id="GO:0004733">
    <property type="term" value="F:pyridoxamine phosphate oxidase activity"/>
    <property type="evidence" value="ECO:0007669"/>
    <property type="project" value="UniProtKB-EC"/>
</dbReference>
<evidence type="ECO:0000256" key="5">
    <source>
        <dbReference type="SAM" id="MobiDB-lite"/>
    </source>
</evidence>
<evidence type="ECO:0000313" key="8">
    <source>
        <dbReference type="EMBL" id="VAV90358.1"/>
    </source>
</evidence>
<dbReference type="PROSITE" id="PS01064">
    <property type="entry name" value="PYRIDOX_OXIDASE"/>
    <property type="match status" value="1"/>
</dbReference>
<dbReference type="InterPro" id="IPR012349">
    <property type="entry name" value="Split_barrel_FMN-bd"/>
</dbReference>
<evidence type="ECO:0000256" key="1">
    <source>
        <dbReference type="ARBA" id="ARBA00001917"/>
    </source>
</evidence>
<proteinExistence type="inferred from homology"/>
<feature type="region of interest" description="Disordered" evidence="5">
    <location>
        <begin position="1"/>
        <end position="23"/>
    </location>
</feature>
<keyword evidence="3" id="KW-0288">FMN</keyword>
<feature type="domain" description="Pyridoxamine 5'-phosphate oxidase N-terminal" evidence="6">
    <location>
        <begin position="47"/>
        <end position="160"/>
    </location>
</feature>
<dbReference type="EC" id="1.4.3.5" evidence="8"/>
<dbReference type="Gene3D" id="2.30.110.10">
    <property type="entry name" value="Electron Transport, Fmn-binding Protein, Chain A"/>
    <property type="match status" value="1"/>
</dbReference>
<dbReference type="InterPro" id="IPR019576">
    <property type="entry name" value="Pyridoxamine_oxidase_dimer_C"/>
</dbReference>
<keyword evidence="2" id="KW-0285">Flavoprotein</keyword>
<protein>
    <submittedName>
        <fullName evidence="8">Pyridoxamine 5'-phosphate oxidase</fullName>
        <ecNumber evidence="8">1.4.3.5</ecNumber>
    </submittedName>
</protein>
<evidence type="ECO:0000259" key="7">
    <source>
        <dbReference type="Pfam" id="PF10590"/>
    </source>
</evidence>
<comment type="cofactor">
    <cofactor evidence="1">
        <name>FMN</name>
        <dbReference type="ChEBI" id="CHEBI:58210"/>
    </cofactor>
</comment>
<dbReference type="SUPFAM" id="SSF50475">
    <property type="entry name" value="FMN-binding split barrel"/>
    <property type="match status" value="1"/>
</dbReference>
<dbReference type="Pfam" id="PF01243">
    <property type="entry name" value="PNPOx_N"/>
    <property type="match status" value="1"/>
</dbReference>
<dbReference type="GO" id="GO:0008615">
    <property type="term" value="P:pyridoxine biosynthetic process"/>
    <property type="evidence" value="ECO:0007669"/>
    <property type="project" value="InterPro"/>
</dbReference>
<dbReference type="PANTHER" id="PTHR10851:SF0">
    <property type="entry name" value="PYRIDOXINE-5'-PHOSPHATE OXIDASE"/>
    <property type="match status" value="1"/>
</dbReference>
<dbReference type="PANTHER" id="PTHR10851">
    <property type="entry name" value="PYRIDOXINE-5-PHOSPHATE OXIDASE"/>
    <property type="match status" value="1"/>
</dbReference>
<dbReference type="EMBL" id="UOEH01000036">
    <property type="protein sequence ID" value="VAV90358.1"/>
    <property type="molecule type" value="Genomic_DNA"/>
</dbReference>
<dbReference type="Pfam" id="PF10590">
    <property type="entry name" value="PNP_phzG_C"/>
    <property type="match status" value="1"/>
</dbReference>
<evidence type="ECO:0000256" key="3">
    <source>
        <dbReference type="ARBA" id="ARBA00022643"/>
    </source>
</evidence>
<dbReference type="GO" id="GO:0010181">
    <property type="term" value="F:FMN binding"/>
    <property type="evidence" value="ECO:0007669"/>
    <property type="project" value="InterPro"/>
</dbReference>